<proteinExistence type="predicted"/>
<dbReference type="PANTHER" id="PTHR38037:SF2">
    <property type="entry name" value="ATP-DEPENDENT ZINC PROTEASE DOMAIN-CONTAINING PROTEIN-RELATED"/>
    <property type="match status" value="1"/>
</dbReference>
<feature type="compositionally biased region" description="Basic residues" evidence="1">
    <location>
        <begin position="147"/>
        <end position="160"/>
    </location>
</feature>
<feature type="region of interest" description="Disordered" evidence="1">
    <location>
        <begin position="146"/>
        <end position="166"/>
    </location>
</feature>
<organism evidence="3 4">
    <name type="scientific">Nibribacter ruber</name>
    <dbReference type="NCBI Taxonomy" id="2698458"/>
    <lineage>
        <taxon>Bacteria</taxon>
        <taxon>Pseudomonadati</taxon>
        <taxon>Bacteroidota</taxon>
        <taxon>Cytophagia</taxon>
        <taxon>Cytophagales</taxon>
        <taxon>Hymenobacteraceae</taxon>
        <taxon>Nibribacter</taxon>
    </lineage>
</organism>
<feature type="domain" description="Retropepsin-like aspartic endopeptidase" evidence="2">
    <location>
        <begin position="9"/>
        <end position="143"/>
    </location>
</feature>
<evidence type="ECO:0000313" key="4">
    <source>
        <dbReference type="Proteomes" id="UP000464214"/>
    </source>
</evidence>
<dbReference type="Proteomes" id="UP000464214">
    <property type="component" value="Chromosome"/>
</dbReference>
<dbReference type="PANTHER" id="PTHR38037">
    <property type="entry name" value="ZN_PROTEASE DOMAIN-CONTAINING PROTEIN"/>
    <property type="match status" value="1"/>
</dbReference>
<evidence type="ECO:0000256" key="1">
    <source>
        <dbReference type="SAM" id="MobiDB-lite"/>
    </source>
</evidence>
<name>A0A6P1NWZ8_9BACT</name>
<dbReference type="InterPro" id="IPR021109">
    <property type="entry name" value="Peptidase_aspartic_dom_sf"/>
</dbReference>
<gene>
    <name evidence="3" type="ORF">GU926_08905</name>
</gene>
<dbReference type="EMBL" id="CP047897">
    <property type="protein sequence ID" value="QHL87550.1"/>
    <property type="molecule type" value="Genomic_DNA"/>
</dbReference>
<keyword evidence="3" id="KW-0378">Hydrolase</keyword>
<evidence type="ECO:0000313" key="3">
    <source>
        <dbReference type="EMBL" id="QHL87550.1"/>
    </source>
</evidence>
<keyword evidence="3" id="KW-0645">Protease</keyword>
<dbReference type="InterPro" id="IPR008503">
    <property type="entry name" value="Asp_endopeptidase"/>
</dbReference>
<evidence type="ECO:0000259" key="2">
    <source>
        <dbReference type="Pfam" id="PF05618"/>
    </source>
</evidence>
<protein>
    <submittedName>
        <fullName evidence="3">ATP-dependent zinc protease</fullName>
    </submittedName>
</protein>
<dbReference type="AlphaFoldDB" id="A0A6P1NWZ8"/>
<dbReference type="Gene3D" id="2.40.70.10">
    <property type="entry name" value="Acid Proteases"/>
    <property type="match status" value="1"/>
</dbReference>
<accession>A0A6P1NWZ8</accession>
<dbReference type="RefSeq" id="WP_160691064.1">
    <property type="nucleotide sequence ID" value="NZ_CP047897.1"/>
</dbReference>
<dbReference type="GO" id="GO:0008233">
    <property type="term" value="F:peptidase activity"/>
    <property type="evidence" value="ECO:0007669"/>
    <property type="project" value="UniProtKB-KW"/>
</dbReference>
<dbReference type="Pfam" id="PF05618">
    <property type="entry name" value="Zn_protease"/>
    <property type="match status" value="1"/>
</dbReference>
<dbReference type="GO" id="GO:0006508">
    <property type="term" value="P:proteolysis"/>
    <property type="evidence" value="ECO:0007669"/>
    <property type="project" value="UniProtKB-KW"/>
</dbReference>
<dbReference type="SUPFAM" id="SSF50630">
    <property type="entry name" value="Acid proteases"/>
    <property type="match status" value="1"/>
</dbReference>
<sequence length="166" mass="19116">MTESLEKKIIGRREMVDFPGLELFEVEAKIDTGAFTSSIHCNNIREVTQADGRKAIHFELLDPSHPAYNHKAFEFNDFTLRNVKSSFGDVQERYIIRTTIVVHGQEMETEFSLSDRSDLKYPVLLGRTLLRRRFVVDVSKKNLSLKAKNKKATKAKRTPKKKDQTS</sequence>
<reference evidence="3 4" key="1">
    <citation type="submission" date="2020-01" db="EMBL/GenBank/DDBJ databases">
        <authorList>
            <person name="Kim M."/>
        </authorList>
    </citation>
    <scope>NUCLEOTIDE SEQUENCE [LARGE SCALE GENOMIC DNA]</scope>
    <source>
        <strain evidence="3 4">BT10</strain>
    </source>
</reference>
<dbReference type="KEGG" id="nib:GU926_08905"/>
<keyword evidence="4" id="KW-1185">Reference proteome</keyword>